<keyword evidence="9" id="KW-1185">Reference proteome</keyword>
<keyword evidence="2" id="KW-0479">Metal-binding</keyword>
<sequence>MAKHVVCEVSDLEIGKIVPAKIGRSPIIVSKLPSGEIRVVGGRCPHQGAELEHGCISGTTESDAVNEMTFCNYGETLRCPWHGFEFSLVDGLPTVRDTTQLPMKLRIYDVHVEGNQVVVTT</sequence>
<accession>A0A090MST3</accession>
<dbReference type="InterPro" id="IPR017941">
    <property type="entry name" value="Rieske_2Fe-2S"/>
</dbReference>
<dbReference type="GO" id="GO:0046872">
    <property type="term" value="F:metal ion binding"/>
    <property type="evidence" value="ECO:0007669"/>
    <property type="project" value="UniProtKB-KW"/>
</dbReference>
<comment type="caution">
    <text evidence="8">The sequence shown here is derived from an EMBL/GenBank/DDBJ whole genome shotgun (WGS) entry which is preliminary data.</text>
</comment>
<dbReference type="EMBL" id="CCAZ020000001">
    <property type="protein sequence ID" value="CEG08689.1"/>
    <property type="molecule type" value="Genomic_DNA"/>
</dbReference>
<reference evidence="8 9" key="1">
    <citation type="journal article" date="2014" name="Genome Announc.">
        <title>Genome Sequence of Afipia felis Strain 76713, Isolated in Hospital Water Using an Amoeba Co-Culture Procedure.</title>
        <authorList>
            <person name="Benamar S."/>
            <person name="La Scola B."/>
            <person name="Croce O."/>
        </authorList>
    </citation>
    <scope>NUCLEOTIDE SEQUENCE [LARGE SCALE GENOMIC DNA]</scope>
    <source>
        <strain evidence="8 9">76713</strain>
    </source>
</reference>
<keyword evidence="8" id="KW-0560">Oxidoreductase</keyword>
<keyword evidence="4" id="KW-0411">Iron-sulfur</keyword>
<feature type="domain" description="Rieske" evidence="7">
    <location>
        <begin position="4"/>
        <end position="119"/>
    </location>
</feature>
<name>A0A090MST3_AFIFE</name>
<dbReference type="AlphaFoldDB" id="A0A090MST3"/>
<dbReference type="PANTHER" id="PTHR21496">
    <property type="entry name" value="FERREDOXIN-RELATED"/>
    <property type="match status" value="1"/>
</dbReference>
<evidence type="ECO:0000313" key="8">
    <source>
        <dbReference type="EMBL" id="CEG08689.1"/>
    </source>
</evidence>
<gene>
    <name evidence="8" type="ORF">BN961_02107</name>
</gene>
<dbReference type="Proteomes" id="UP000035762">
    <property type="component" value="Unassembled WGS sequence"/>
</dbReference>
<evidence type="ECO:0000256" key="6">
    <source>
        <dbReference type="ARBA" id="ARBA00038001"/>
    </source>
</evidence>
<dbReference type="GO" id="GO:0051213">
    <property type="term" value="F:dioxygenase activity"/>
    <property type="evidence" value="ECO:0007669"/>
    <property type="project" value="UniProtKB-KW"/>
</dbReference>
<evidence type="ECO:0000313" key="9">
    <source>
        <dbReference type="Proteomes" id="UP000035762"/>
    </source>
</evidence>
<protein>
    <submittedName>
        <fullName evidence="8">3-phenylpropionate dioxygenase ferredoxin subunit</fullName>
    </submittedName>
</protein>
<evidence type="ECO:0000259" key="7">
    <source>
        <dbReference type="PROSITE" id="PS51296"/>
    </source>
</evidence>
<dbReference type="Gene3D" id="2.102.10.10">
    <property type="entry name" value="Rieske [2Fe-2S] iron-sulphur domain"/>
    <property type="match status" value="1"/>
</dbReference>
<dbReference type="PANTHER" id="PTHR21496:SF0">
    <property type="entry name" value="RIESKE DOMAIN-CONTAINING PROTEIN"/>
    <property type="match status" value="1"/>
</dbReference>
<organism evidence="8 9">
    <name type="scientific">Afipia felis</name>
    <name type="common">Cat scratch disease bacillus</name>
    <dbReference type="NCBI Taxonomy" id="1035"/>
    <lineage>
        <taxon>Bacteria</taxon>
        <taxon>Pseudomonadati</taxon>
        <taxon>Pseudomonadota</taxon>
        <taxon>Alphaproteobacteria</taxon>
        <taxon>Hyphomicrobiales</taxon>
        <taxon>Nitrobacteraceae</taxon>
        <taxon>Afipia</taxon>
    </lineage>
</organism>
<dbReference type="InterPro" id="IPR036922">
    <property type="entry name" value="Rieske_2Fe-2S_sf"/>
</dbReference>
<keyword evidence="1" id="KW-0001">2Fe-2S</keyword>
<evidence type="ECO:0000256" key="4">
    <source>
        <dbReference type="ARBA" id="ARBA00023014"/>
    </source>
</evidence>
<evidence type="ECO:0000256" key="3">
    <source>
        <dbReference type="ARBA" id="ARBA00023004"/>
    </source>
</evidence>
<dbReference type="OrthoDB" id="9794175at2"/>
<comment type="cofactor">
    <cofactor evidence="5">
        <name>[2Fe-2S] cluster</name>
        <dbReference type="ChEBI" id="CHEBI:190135"/>
    </cofactor>
</comment>
<proteinExistence type="inferred from homology"/>
<evidence type="ECO:0000256" key="5">
    <source>
        <dbReference type="ARBA" id="ARBA00034078"/>
    </source>
</evidence>
<dbReference type="RefSeq" id="WP_009340538.1">
    <property type="nucleotide sequence ID" value="NZ_CCAZ020000001.1"/>
</dbReference>
<evidence type="ECO:0000256" key="2">
    <source>
        <dbReference type="ARBA" id="ARBA00022723"/>
    </source>
</evidence>
<dbReference type="SUPFAM" id="SSF50022">
    <property type="entry name" value="ISP domain"/>
    <property type="match status" value="1"/>
</dbReference>
<dbReference type="GO" id="GO:0051537">
    <property type="term" value="F:2 iron, 2 sulfur cluster binding"/>
    <property type="evidence" value="ECO:0007669"/>
    <property type="project" value="UniProtKB-KW"/>
</dbReference>
<keyword evidence="3" id="KW-0408">Iron</keyword>
<dbReference type="STRING" id="1035.BN961_02107"/>
<dbReference type="Pfam" id="PF00355">
    <property type="entry name" value="Rieske"/>
    <property type="match status" value="1"/>
</dbReference>
<comment type="similarity">
    <text evidence="6">Belongs to the bacterial ring-hydroxylating dioxygenase ferredoxin component family.</text>
</comment>
<keyword evidence="8" id="KW-0223">Dioxygenase</keyword>
<evidence type="ECO:0000256" key="1">
    <source>
        <dbReference type="ARBA" id="ARBA00022714"/>
    </source>
</evidence>
<dbReference type="PROSITE" id="PS51296">
    <property type="entry name" value="RIESKE"/>
    <property type="match status" value="1"/>
</dbReference>